<sequence>MTPPPVLSHCVSGDGNIVLRSVTFRRRRLCTGSPDETIIITIIIIIIIVCHEEPFRNTITEESLRNVT</sequence>
<name>A0A4Z2F5Z5_9TELE</name>
<protein>
    <submittedName>
        <fullName evidence="1">Uncharacterized protein</fullName>
    </submittedName>
</protein>
<proteinExistence type="predicted"/>
<dbReference type="AlphaFoldDB" id="A0A4Z2F5Z5"/>
<dbReference type="EMBL" id="SRLO01001650">
    <property type="protein sequence ID" value="TNN36181.1"/>
    <property type="molecule type" value="Genomic_DNA"/>
</dbReference>
<reference evidence="1 2" key="1">
    <citation type="submission" date="2019-03" db="EMBL/GenBank/DDBJ databases">
        <title>First draft genome of Liparis tanakae, snailfish: a comprehensive survey of snailfish specific genes.</title>
        <authorList>
            <person name="Kim W."/>
            <person name="Song I."/>
            <person name="Jeong J.-H."/>
            <person name="Kim D."/>
            <person name="Kim S."/>
            <person name="Ryu S."/>
            <person name="Song J.Y."/>
            <person name="Lee S.K."/>
        </authorList>
    </citation>
    <scope>NUCLEOTIDE SEQUENCE [LARGE SCALE GENOMIC DNA]</scope>
    <source>
        <tissue evidence="1">Muscle</tissue>
    </source>
</reference>
<gene>
    <name evidence="1" type="ORF">EYF80_053654</name>
</gene>
<dbReference type="Proteomes" id="UP000314294">
    <property type="component" value="Unassembled WGS sequence"/>
</dbReference>
<comment type="caution">
    <text evidence="1">The sequence shown here is derived from an EMBL/GenBank/DDBJ whole genome shotgun (WGS) entry which is preliminary data.</text>
</comment>
<evidence type="ECO:0000313" key="1">
    <source>
        <dbReference type="EMBL" id="TNN36181.1"/>
    </source>
</evidence>
<accession>A0A4Z2F5Z5</accession>
<organism evidence="1 2">
    <name type="scientific">Liparis tanakae</name>
    <name type="common">Tanaka's snailfish</name>
    <dbReference type="NCBI Taxonomy" id="230148"/>
    <lineage>
        <taxon>Eukaryota</taxon>
        <taxon>Metazoa</taxon>
        <taxon>Chordata</taxon>
        <taxon>Craniata</taxon>
        <taxon>Vertebrata</taxon>
        <taxon>Euteleostomi</taxon>
        <taxon>Actinopterygii</taxon>
        <taxon>Neopterygii</taxon>
        <taxon>Teleostei</taxon>
        <taxon>Neoteleostei</taxon>
        <taxon>Acanthomorphata</taxon>
        <taxon>Eupercaria</taxon>
        <taxon>Perciformes</taxon>
        <taxon>Cottioidei</taxon>
        <taxon>Cottales</taxon>
        <taxon>Liparidae</taxon>
        <taxon>Liparis</taxon>
    </lineage>
</organism>
<evidence type="ECO:0000313" key="2">
    <source>
        <dbReference type="Proteomes" id="UP000314294"/>
    </source>
</evidence>
<keyword evidence="2" id="KW-1185">Reference proteome</keyword>